<dbReference type="InterPro" id="IPR029044">
    <property type="entry name" value="Nucleotide-diphossugar_trans"/>
</dbReference>
<gene>
    <name evidence="1" type="ORF">JOE58_003066</name>
</gene>
<protein>
    <recommendedName>
        <fullName evidence="3">Glycosyltransferase</fullName>
    </recommendedName>
</protein>
<evidence type="ECO:0008006" key="3">
    <source>
        <dbReference type="Google" id="ProtNLM"/>
    </source>
</evidence>
<comment type="caution">
    <text evidence="1">The sequence shown here is derived from an EMBL/GenBank/DDBJ whole genome shotgun (WGS) entry which is preliminary data.</text>
</comment>
<evidence type="ECO:0000313" key="2">
    <source>
        <dbReference type="Proteomes" id="UP000746584"/>
    </source>
</evidence>
<name>A0ABS2RXQ7_9MICO</name>
<dbReference type="RefSeq" id="WP_175328815.1">
    <property type="nucleotide sequence ID" value="NZ_BMOI01000008.1"/>
</dbReference>
<accession>A0ABS2RXQ7</accession>
<dbReference type="EMBL" id="JAFBCG010000001">
    <property type="protein sequence ID" value="MBM7803815.1"/>
    <property type="molecule type" value="Genomic_DNA"/>
</dbReference>
<evidence type="ECO:0000313" key="1">
    <source>
        <dbReference type="EMBL" id="MBM7803815.1"/>
    </source>
</evidence>
<proteinExistence type="predicted"/>
<keyword evidence="2" id="KW-1185">Reference proteome</keyword>
<sequence length="287" mass="31594">MRPLPRDPLRLLASYLHMTSAAVRARCGRRPLTAPGGPVVSLTTYGARARSVHLTLASIGAGTVRPSRLVVWIDDDALLADPPGALRRMAARGVELRACDDLGPHKKYFPYACSVSHHRVAMVTADDDVLYPRRWLETLAAEHVRRPDVVLAHRVNRITVGGDRILPYDRWGRATTDEVTPRNYAVGVKGVLYPPAFLDALRDAGDGFRSVAPGSSDTWLHHRSLRAAVPVLPVTALEGVVFWPVRGLRRSPALLDQNVRAGRNDRVRDALWSPTDAETVLRGAWVP</sequence>
<dbReference type="SUPFAM" id="SSF53448">
    <property type="entry name" value="Nucleotide-diphospho-sugar transferases"/>
    <property type="match status" value="1"/>
</dbReference>
<dbReference type="Proteomes" id="UP000746584">
    <property type="component" value="Unassembled WGS sequence"/>
</dbReference>
<organism evidence="1 2">
    <name type="scientific">Curtobacterium luteum</name>
    <dbReference type="NCBI Taxonomy" id="33881"/>
    <lineage>
        <taxon>Bacteria</taxon>
        <taxon>Bacillati</taxon>
        <taxon>Actinomycetota</taxon>
        <taxon>Actinomycetes</taxon>
        <taxon>Micrococcales</taxon>
        <taxon>Microbacteriaceae</taxon>
        <taxon>Curtobacterium</taxon>
    </lineage>
</organism>
<reference evidence="1 2" key="1">
    <citation type="submission" date="2021-01" db="EMBL/GenBank/DDBJ databases">
        <title>Sequencing the genomes of 1000 actinobacteria strains.</title>
        <authorList>
            <person name="Klenk H.-P."/>
        </authorList>
    </citation>
    <scope>NUCLEOTIDE SEQUENCE [LARGE SCALE GENOMIC DNA]</scope>
    <source>
        <strain evidence="1 2">DSM 20542</strain>
    </source>
</reference>